<keyword evidence="14" id="KW-1185">Reference proteome</keyword>
<dbReference type="InterPro" id="IPR016035">
    <property type="entry name" value="Acyl_Trfase/lysoPLipase"/>
</dbReference>
<dbReference type="InterPro" id="IPR009081">
    <property type="entry name" value="PP-bd_ACP"/>
</dbReference>
<feature type="region of interest" description="N-terminal hotdog fold" evidence="8">
    <location>
        <begin position="959"/>
        <end position="1095"/>
    </location>
</feature>
<evidence type="ECO:0000259" key="10">
    <source>
        <dbReference type="PROSITE" id="PS50075"/>
    </source>
</evidence>
<dbReference type="SUPFAM" id="SSF47336">
    <property type="entry name" value="ACP-like"/>
    <property type="match status" value="1"/>
</dbReference>
<dbReference type="InterPro" id="IPR016036">
    <property type="entry name" value="Malonyl_transacylase_ACP-bd"/>
</dbReference>
<keyword evidence="4" id="KW-0521">NADP</keyword>
<dbReference type="Pfam" id="PF16197">
    <property type="entry name" value="KAsynt_C_assoc"/>
    <property type="match status" value="1"/>
</dbReference>
<feature type="domain" description="Carrier" evidence="10">
    <location>
        <begin position="2252"/>
        <end position="2330"/>
    </location>
</feature>
<dbReference type="SUPFAM" id="SSF50129">
    <property type="entry name" value="GroES-like"/>
    <property type="match status" value="1"/>
</dbReference>
<dbReference type="SMART" id="SM00829">
    <property type="entry name" value="PKS_ER"/>
    <property type="match status" value="1"/>
</dbReference>
<dbReference type="SUPFAM" id="SSF52151">
    <property type="entry name" value="FabD/lysophospholipase-like"/>
    <property type="match status" value="1"/>
</dbReference>
<dbReference type="InterPro" id="IPR036736">
    <property type="entry name" value="ACP-like_sf"/>
</dbReference>
<dbReference type="InterPro" id="IPR020841">
    <property type="entry name" value="PKS_Beta-ketoAc_synthase_dom"/>
</dbReference>
<keyword evidence="2" id="KW-0597">Phosphoprotein</keyword>
<dbReference type="SUPFAM" id="SSF51735">
    <property type="entry name" value="NAD(P)-binding Rossmann-fold domains"/>
    <property type="match status" value="2"/>
</dbReference>
<dbReference type="EMBL" id="NCSJ02000204">
    <property type="protein sequence ID" value="RFU27489.1"/>
    <property type="molecule type" value="Genomic_DNA"/>
</dbReference>
<evidence type="ECO:0000256" key="1">
    <source>
        <dbReference type="ARBA" id="ARBA00022450"/>
    </source>
</evidence>
<evidence type="ECO:0000259" key="12">
    <source>
        <dbReference type="PROSITE" id="PS52019"/>
    </source>
</evidence>
<dbReference type="CDD" id="cd05195">
    <property type="entry name" value="enoyl_red"/>
    <property type="match status" value="1"/>
</dbReference>
<dbReference type="STRING" id="5539.A0A3E2H260"/>
<dbReference type="SMART" id="SM00825">
    <property type="entry name" value="PKS_KS"/>
    <property type="match status" value="1"/>
</dbReference>
<accession>A0A3E2H260</accession>
<dbReference type="Gene3D" id="3.90.180.10">
    <property type="entry name" value="Medium-chain alcohol dehydrogenases, catalytic domain"/>
    <property type="match status" value="1"/>
</dbReference>
<feature type="non-terminal residue" evidence="13">
    <location>
        <position position="1"/>
    </location>
</feature>
<dbReference type="PROSITE" id="PS52004">
    <property type="entry name" value="KS3_2"/>
    <property type="match status" value="1"/>
</dbReference>
<gene>
    <name evidence="13" type="ORF">B7463_g8851</name>
</gene>
<dbReference type="InterPro" id="IPR014043">
    <property type="entry name" value="Acyl_transferase_dom"/>
</dbReference>
<comment type="caution">
    <text evidence="13">The sequence shown here is derived from an EMBL/GenBank/DDBJ whole genome shotgun (WGS) entry which is preliminary data.</text>
</comment>
<dbReference type="InterPro" id="IPR020843">
    <property type="entry name" value="ER"/>
</dbReference>
<dbReference type="GO" id="GO:0006633">
    <property type="term" value="P:fatty acid biosynthetic process"/>
    <property type="evidence" value="ECO:0007669"/>
    <property type="project" value="TreeGrafter"/>
</dbReference>
<dbReference type="Gene3D" id="3.10.129.110">
    <property type="entry name" value="Polyketide synthase dehydratase"/>
    <property type="match status" value="1"/>
</dbReference>
<evidence type="ECO:0000313" key="13">
    <source>
        <dbReference type="EMBL" id="RFU27489.1"/>
    </source>
</evidence>
<organism evidence="13 14">
    <name type="scientific">Scytalidium lignicola</name>
    <name type="common">Hyphomycete</name>
    <dbReference type="NCBI Taxonomy" id="5539"/>
    <lineage>
        <taxon>Eukaryota</taxon>
        <taxon>Fungi</taxon>
        <taxon>Dikarya</taxon>
        <taxon>Ascomycota</taxon>
        <taxon>Pezizomycotina</taxon>
        <taxon>Leotiomycetes</taxon>
        <taxon>Leotiomycetes incertae sedis</taxon>
        <taxon>Scytalidium</taxon>
    </lineage>
</organism>
<dbReference type="InterPro" id="IPR001227">
    <property type="entry name" value="Ac_transferase_dom_sf"/>
</dbReference>
<dbReference type="Gene3D" id="3.40.47.10">
    <property type="match status" value="1"/>
</dbReference>
<evidence type="ECO:0000256" key="4">
    <source>
        <dbReference type="ARBA" id="ARBA00022857"/>
    </source>
</evidence>
<dbReference type="InterPro" id="IPR014031">
    <property type="entry name" value="Ketoacyl_synth_C"/>
</dbReference>
<evidence type="ECO:0000256" key="9">
    <source>
        <dbReference type="SAM" id="MobiDB-lite"/>
    </source>
</evidence>
<dbReference type="InterPro" id="IPR016039">
    <property type="entry name" value="Thiolase-like"/>
</dbReference>
<dbReference type="PANTHER" id="PTHR43775:SF50">
    <property type="entry name" value="HIGHLY REDUCING POLYKETIDE SYNTHASE SRDA"/>
    <property type="match status" value="1"/>
</dbReference>
<dbReference type="Pfam" id="PF21089">
    <property type="entry name" value="PKS_DH_N"/>
    <property type="match status" value="1"/>
</dbReference>
<dbReference type="GO" id="GO:0004312">
    <property type="term" value="F:fatty acid synthase activity"/>
    <property type="evidence" value="ECO:0007669"/>
    <property type="project" value="TreeGrafter"/>
</dbReference>
<sequence>MAPTRISSSSSGSSTPDVDLSSQPEAHQATELIAIVGMGCRLPGHVNSSSKLWELLEQEKTGQCKIPSGRFNVDAFYHPEGVDRPGSMNTEGGYFLQEDPRSFDPGFFGISPLEATYMDPQQRKLLEVVFEAFESAGASLEDVSGRNIGSYVGNFTVDFQVMQTRDPEYLHRYSATGMGTTILGNRISHVFNLKGPRYAYPRANYGVKLTLDSLVLDTACSSSLYCLHVACAALERGECDAAVVAGANLIMSPEQHLGTMKAGVLSGTSACHTFSTEADGYGRADGIGALYLKRLADAIRDNDPIRAVIRGTAINSNGKTPGITLPSSEGQEAVIRKAYAKAGLDFSNTAYVECHGTGTPVGDPIEVEGLSRVFSNRIGDPLLIGSVKTNLGHSEAASGISGVMKTVLALETGFIPATVGVNQINPKIKTDEWNIEVVRSMTPWPLTFGPRRAGINSFGYGGANAHAILDAASDYLPSREPQGPPLRNRYLVPFSATSEASLKARVEDLNRYVSKAQVDIRDLIYTLGHRRSHFAQRGFMLIGPDNLGESIKIENLRTLAASPSSSLGQYAFVFTGQGAQWPQMGKTLFDEFPVFARSITEMDTALRNLPHPPAWTLKDAILEPAETSKIHDVTRSQPACTAIQIAMTRLLASWEILPSAVIGHSSGEIAASFAAGIISADEAITTAYYRGYVLGNQSMDGAMIAVGLGQSDAEKEIQSSSVQGLAVVACINSPESVTVSGDRNAVEILLTSLTARGIFARRVNTGGRAYHSHHMATIGIEYEELLESALKTLGPSFIMPTKGAVTWVSSVTGQKKSDIVTAAYWRANLESPVLFSNAVEKISEIGEFHFIELGPHSALQMPIKQIKAKLNADFAYSSAIIRGKNEVESILGLVGRLYQRGDKIAWANVNDLAGSPWSNSKSKQKVLHDLPPYSWSYDSLLWNECRSSHEFRHRKYPRHELLGSQVPGGNGLERSWRNIIRLADIKWLPDHQLEETIVFPGAGYVAMAIQAIKQALGFSASQQLTFKLQNVNILSALVVTAQQTTQAELFTTLRPNAITSTSNSTHWWDFNIVSFVDGISTTRAVGSISCEEGSTLIKQKYQPKQDLLEKTQPRVWYQNLCRVGLNFGPAFQSIEEFWVSRMKAHDVCTAKLPLLQDWEERWDEHPEYVLHPITIDAMLQTAIVATTGGSPRELKAKVPVTFGTIVIQTPPASSSSSSWYIDSEAKVVGFGTAEINAELRTTQGEVVAQISNVKLAPYNAGFQSEESEKRHPMLRVLWKPDVHGLGLMPESAFSRYLEAFATEAHSEVADEGLLKMGAALDLLSHKNPALRILELGNRVHQITNATIDLLKGNTAFPRVLKYTVGYVSEDGKLFGSQVDLGKGLQDSPEAFEEITSQTFDVVLLPGIEATDSYLTTRLSLITSFISPGGVLLALSPSAGNFHLSENEFEAITCTLHSGTGRVILAHSVRENKNQLSTKGSAVIVVDRGINPVSKALVEKLSVLTGHTIPRLSMNEISSQTIPSKSIVFSLLEVETPLLSGCNDYEMEKVKIITDNASKIIWVTGGNLLKAKDPRFGLVNGLSRALMMEQPSLTFFTFDIDNVNVEPYSTANNILSTLSANQCCTDYEFIQQEGVVHVSRFVPDDGLNSAFRQKQGDEILNISLEEAKPAQLSISEAGNFDSIHFKQITLPQLLEPNTVQVSVKTVGLNAKDYYVLGGKTETKDATCMLEFCGVLERVGSEVHDLSPGDRVVVMAPRFFRTSEIIPAWACKKLLPDEPFNVMCTLPVVYATALYALRDRAHIQPGESVLIHSGAGGVGIAAIQVSQQAGAEIFTTVSSEAKKDYLVNKFGIKRENIFSSRDTSFLPGILEATGGRGVDVVLNSLVACSMKLLSCIEPKKIAKIEPLEVFDVAEVIQSLRFFSSRNRMGKVVVSLENAGSKLQVRPQKYKTSFSPDNTYIMVGCLGGLGRSMAKWMISRGARKFSFLGRSGADKPSARYLIEDLEHNGAICTVVRGDVCNLEDVQSVVDSVEGQIGGVVQAAMGLNESLFTTMSNNYWHTGIGPKVQGTLNLHQAIKGRDRHLEFFLMTSSISGSVGTATESNYCAGNYFLDCFARFRQSQGLPATAIGLGMISEVGYLHENPEIEQLLLRKGIQAINEDELLQIIDIALSDGSRIRIPHAFDSLAHSHILTGLEPFGLKAMRKKGFEGTNPTLNDPRAAVLARALDGESDLALKGQTGRFPADVSAQIENGSTLSAAMLHFISKRFSNLVLIPLDKVDVAKSLAGYGMDSMIAAEFRTWFFQSLKVDIPFLELLSKTVTLNSLSQAVITEIDGEA</sequence>
<dbReference type="InterPro" id="IPR049551">
    <property type="entry name" value="PKS_DH_C"/>
</dbReference>
<dbReference type="Pfam" id="PF14765">
    <property type="entry name" value="PS-DH"/>
    <property type="match status" value="1"/>
</dbReference>
<dbReference type="SMART" id="SM00826">
    <property type="entry name" value="PKS_DH"/>
    <property type="match status" value="1"/>
</dbReference>
<dbReference type="InterPro" id="IPR020807">
    <property type="entry name" value="PKS_DH"/>
</dbReference>
<keyword evidence="7" id="KW-0012">Acyltransferase</keyword>
<dbReference type="Pfam" id="PF08659">
    <property type="entry name" value="KR"/>
    <property type="match status" value="1"/>
</dbReference>
<feature type="active site" description="Proton acceptor; for dehydratase activity" evidence="8">
    <location>
        <position position="991"/>
    </location>
</feature>
<dbReference type="Gene3D" id="3.40.50.720">
    <property type="entry name" value="NAD(P)-binding Rossmann-like Domain"/>
    <property type="match status" value="1"/>
</dbReference>
<dbReference type="InterPro" id="IPR049900">
    <property type="entry name" value="PKS_mFAS_DH"/>
</dbReference>
<name>A0A3E2H260_SCYLI</name>
<dbReference type="CDD" id="cd00833">
    <property type="entry name" value="PKS"/>
    <property type="match status" value="1"/>
</dbReference>
<dbReference type="Pfam" id="PF02801">
    <property type="entry name" value="Ketoacyl-synt_C"/>
    <property type="match status" value="1"/>
</dbReference>
<dbReference type="OrthoDB" id="329835at2759"/>
<feature type="domain" description="Ketosynthase family 3 (KS3)" evidence="11">
    <location>
        <begin position="30"/>
        <end position="471"/>
    </location>
</feature>
<evidence type="ECO:0000313" key="14">
    <source>
        <dbReference type="Proteomes" id="UP000258309"/>
    </source>
</evidence>
<dbReference type="InterPro" id="IPR057326">
    <property type="entry name" value="KR_dom"/>
</dbReference>
<dbReference type="PROSITE" id="PS50075">
    <property type="entry name" value="CARRIER"/>
    <property type="match status" value="1"/>
</dbReference>
<dbReference type="PROSITE" id="PS52019">
    <property type="entry name" value="PKS_MFAS_DH"/>
    <property type="match status" value="1"/>
</dbReference>
<evidence type="ECO:0000256" key="8">
    <source>
        <dbReference type="PROSITE-ProRule" id="PRU01363"/>
    </source>
</evidence>
<dbReference type="Pfam" id="PF00109">
    <property type="entry name" value="ketoacyl-synt"/>
    <property type="match status" value="1"/>
</dbReference>
<dbReference type="InterPro" id="IPR011032">
    <property type="entry name" value="GroES-like_sf"/>
</dbReference>
<keyword evidence="3" id="KW-0808">Transferase</keyword>
<dbReference type="SMART" id="SM00827">
    <property type="entry name" value="PKS_AT"/>
    <property type="match status" value="1"/>
</dbReference>
<keyword evidence="5" id="KW-0560">Oxidoreductase</keyword>
<evidence type="ECO:0000256" key="6">
    <source>
        <dbReference type="ARBA" id="ARBA00023268"/>
    </source>
</evidence>
<feature type="region of interest" description="C-terminal hotdog fold" evidence="8">
    <location>
        <begin position="1108"/>
        <end position="1264"/>
    </location>
</feature>
<dbReference type="InterPro" id="IPR013968">
    <property type="entry name" value="PKS_KR"/>
</dbReference>
<protein>
    <submittedName>
        <fullName evidence="13">Uncharacterized protein</fullName>
    </submittedName>
</protein>
<dbReference type="PANTHER" id="PTHR43775">
    <property type="entry name" value="FATTY ACID SYNTHASE"/>
    <property type="match status" value="1"/>
</dbReference>
<dbReference type="InterPro" id="IPR050091">
    <property type="entry name" value="PKS_NRPS_Biosynth_Enz"/>
</dbReference>
<evidence type="ECO:0000256" key="2">
    <source>
        <dbReference type="ARBA" id="ARBA00022553"/>
    </source>
</evidence>
<evidence type="ECO:0000256" key="7">
    <source>
        <dbReference type="ARBA" id="ARBA00023315"/>
    </source>
</evidence>
<dbReference type="SUPFAM" id="SSF53901">
    <property type="entry name" value="Thiolase-like"/>
    <property type="match status" value="1"/>
</dbReference>
<dbReference type="OMA" id="TSACHTF"/>
<dbReference type="SMART" id="SM00822">
    <property type="entry name" value="PKS_KR"/>
    <property type="match status" value="1"/>
</dbReference>
<feature type="non-terminal residue" evidence="13">
    <location>
        <position position="2334"/>
    </location>
</feature>
<dbReference type="Gene3D" id="3.30.70.3290">
    <property type="match status" value="1"/>
</dbReference>
<dbReference type="Pfam" id="PF00698">
    <property type="entry name" value="Acyl_transf_1"/>
    <property type="match status" value="1"/>
</dbReference>
<keyword evidence="6" id="KW-0511">Multifunctional enzyme</keyword>
<dbReference type="InterPro" id="IPR042104">
    <property type="entry name" value="PKS_dehydratase_sf"/>
</dbReference>
<dbReference type="Pfam" id="PF08240">
    <property type="entry name" value="ADH_N"/>
    <property type="match status" value="1"/>
</dbReference>
<dbReference type="InterPro" id="IPR036291">
    <property type="entry name" value="NAD(P)-bd_dom_sf"/>
</dbReference>
<dbReference type="GO" id="GO:0044550">
    <property type="term" value="P:secondary metabolite biosynthetic process"/>
    <property type="evidence" value="ECO:0007669"/>
    <property type="project" value="UniProtKB-ARBA"/>
</dbReference>
<proteinExistence type="predicted"/>
<keyword evidence="1" id="KW-0596">Phosphopantetheine</keyword>
<dbReference type="Proteomes" id="UP000258309">
    <property type="component" value="Unassembled WGS sequence"/>
</dbReference>
<dbReference type="InterPro" id="IPR014030">
    <property type="entry name" value="Ketoacyl_synth_N"/>
</dbReference>
<feature type="active site" description="Proton donor; for dehydratase activity" evidence="8">
    <location>
        <position position="1176"/>
    </location>
</feature>
<evidence type="ECO:0000259" key="11">
    <source>
        <dbReference type="PROSITE" id="PS52004"/>
    </source>
</evidence>
<reference evidence="13 14" key="1">
    <citation type="submission" date="2018-05" db="EMBL/GenBank/DDBJ databases">
        <title>Draft genome sequence of Scytalidium lignicola DSM 105466, a ubiquitous saprotrophic fungus.</title>
        <authorList>
            <person name="Buettner E."/>
            <person name="Gebauer A.M."/>
            <person name="Hofrichter M."/>
            <person name="Liers C."/>
            <person name="Kellner H."/>
        </authorList>
    </citation>
    <scope>NUCLEOTIDE SEQUENCE [LARGE SCALE GENOMIC DNA]</scope>
    <source>
        <strain evidence="13 14">DSM 105466</strain>
    </source>
</reference>
<dbReference type="InterPro" id="IPR049552">
    <property type="entry name" value="PKS_DH_N"/>
</dbReference>
<feature type="region of interest" description="Disordered" evidence="9">
    <location>
        <begin position="1"/>
        <end position="25"/>
    </location>
</feature>
<evidence type="ECO:0000256" key="3">
    <source>
        <dbReference type="ARBA" id="ARBA00022679"/>
    </source>
</evidence>
<evidence type="ECO:0000256" key="5">
    <source>
        <dbReference type="ARBA" id="ARBA00023002"/>
    </source>
</evidence>
<dbReference type="InterPro" id="IPR013154">
    <property type="entry name" value="ADH-like_N"/>
</dbReference>
<feature type="domain" description="PKS/mFAS DH" evidence="12">
    <location>
        <begin position="959"/>
        <end position="1264"/>
    </location>
</feature>
<dbReference type="InterPro" id="IPR032821">
    <property type="entry name" value="PKS_assoc"/>
</dbReference>
<dbReference type="SUPFAM" id="SSF55048">
    <property type="entry name" value="Probable ACP-binding domain of malonyl-CoA ACP transacylase"/>
    <property type="match status" value="1"/>
</dbReference>
<dbReference type="GO" id="GO:0016491">
    <property type="term" value="F:oxidoreductase activity"/>
    <property type="evidence" value="ECO:0007669"/>
    <property type="project" value="UniProtKB-KW"/>
</dbReference>
<dbReference type="Gene3D" id="3.40.366.10">
    <property type="entry name" value="Malonyl-Coenzyme A Acyl Carrier Protein, domain 2"/>
    <property type="match status" value="1"/>
</dbReference>